<dbReference type="PANTHER" id="PTHR30149:SF0">
    <property type="entry name" value="HYDROGENASE MATURATION FACTOR HYPD"/>
    <property type="match status" value="1"/>
</dbReference>
<evidence type="ECO:0000256" key="3">
    <source>
        <dbReference type="ARBA" id="ARBA00023004"/>
    </source>
</evidence>
<dbReference type="Gene3D" id="6.10.20.100">
    <property type="match status" value="1"/>
</dbReference>
<dbReference type="NCBIfam" id="TIGR00075">
    <property type="entry name" value="hypD"/>
    <property type="match status" value="1"/>
</dbReference>
<gene>
    <name evidence="4" type="primary">hypD</name>
    <name evidence="4" type="ORF">ENM78_05985</name>
</gene>
<name>A0A7J3ZLN8_9CREN</name>
<protein>
    <submittedName>
        <fullName evidence="4">Hydrogenase formation protein HypD</fullName>
    </submittedName>
</protein>
<comment type="caution">
    <text evidence="4">The sequence shown here is derived from an EMBL/GenBank/DDBJ whole genome shotgun (WGS) entry which is preliminary data.</text>
</comment>
<sequence>MSNLFELLKQYRDPVLARRLIDRIRALAKRLEERVLIMHVCGTHEWTITHYGIRYVLPENIEVRAGPGCPVCILPAQDIDTVIDLALEERLSVIAYGDVSRARGTMGLSLEDARSLGLDLRIVYSLQDAITIAKRESNKRFLFFGVGFDTTCPSTAYMVLKGPPSNMMFYSCYRYVPPSVGWLLELKDLEIEGFITPGHSGTVTGMEPYKKYFDRNPKPMVFSGFEPIDVLISILMILRQIVKREYKIENEYTRSVRWEGNTIAMSTALRVFKLEEGLWRGIGVIEGSAFEFKEEFSSIDARRIYGLEKPLKEDYMPSGCRCADIIIGKTVPTECPLYMQACTPQRPIGPCMVSVEGTCRIWAEHRVLSQLLRH</sequence>
<dbReference type="AlphaFoldDB" id="A0A7J3ZLN8"/>
<reference evidence="4" key="1">
    <citation type="journal article" date="2020" name="mSystems">
        <title>Genome- and Community-Level Interaction Insights into Carbon Utilization and Element Cycling Functions of Hydrothermarchaeota in Hydrothermal Sediment.</title>
        <authorList>
            <person name="Zhou Z."/>
            <person name="Liu Y."/>
            <person name="Xu W."/>
            <person name="Pan J."/>
            <person name="Luo Z.H."/>
            <person name="Li M."/>
        </authorList>
    </citation>
    <scope>NUCLEOTIDE SEQUENCE [LARGE SCALE GENOMIC DNA]</scope>
    <source>
        <strain evidence="4">SpSt-1116</strain>
    </source>
</reference>
<organism evidence="4">
    <name type="scientific">Fervidicoccus fontis</name>
    <dbReference type="NCBI Taxonomy" id="683846"/>
    <lineage>
        <taxon>Archaea</taxon>
        <taxon>Thermoproteota</taxon>
        <taxon>Thermoprotei</taxon>
        <taxon>Fervidicoccales</taxon>
        <taxon>Fervidicoccaceae</taxon>
        <taxon>Fervidicoccus</taxon>
    </lineage>
</organism>
<dbReference type="GO" id="GO:0070025">
    <property type="term" value="F:carbon monoxide binding"/>
    <property type="evidence" value="ECO:0007669"/>
    <property type="project" value="TreeGrafter"/>
</dbReference>
<dbReference type="InterPro" id="IPR002780">
    <property type="entry name" value="Hyd_form_HypD"/>
</dbReference>
<dbReference type="PANTHER" id="PTHR30149">
    <property type="entry name" value="HYDROGENASE PROTEIN ASSEMBLY PROTEIN HYPD"/>
    <property type="match status" value="1"/>
</dbReference>
<evidence type="ECO:0000313" key="4">
    <source>
        <dbReference type="EMBL" id="HHQ80979.1"/>
    </source>
</evidence>
<comment type="similarity">
    <text evidence="1">Belongs to the HypD family.</text>
</comment>
<dbReference type="InterPro" id="IPR042244">
    <property type="entry name" value="HypD_2_sf"/>
</dbReference>
<dbReference type="Pfam" id="PF01924">
    <property type="entry name" value="HypD"/>
    <property type="match status" value="1"/>
</dbReference>
<keyword evidence="2" id="KW-0479">Metal-binding</keyword>
<dbReference type="PIRSF" id="PIRSF005622">
    <property type="entry name" value="Hydrgn_mat_hypD"/>
    <property type="match status" value="1"/>
</dbReference>
<dbReference type="GO" id="GO:0051604">
    <property type="term" value="P:protein maturation"/>
    <property type="evidence" value="ECO:0007669"/>
    <property type="project" value="TreeGrafter"/>
</dbReference>
<dbReference type="Gene3D" id="3.40.50.11750">
    <property type="entry name" value="HypD, alpha/beta domain 1"/>
    <property type="match status" value="2"/>
</dbReference>
<dbReference type="EMBL" id="DRZC01000079">
    <property type="protein sequence ID" value="HHQ80979.1"/>
    <property type="molecule type" value="Genomic_DNA"/>
</dbReference>
<dbReference type="GO" id="GO:0051539">
    <property type="term" value="F:4 iron, 4 sulfur cluster binding"/>
    <property type="evidence" value="ECO:0007669"/>
    <property type="project" value="TreeGrafter"/>
</dbReference>
<keyword evidence="3" id="KW-0408">Iron</keyword>
<dbReference type="InterPro" id="IPR042243">
    <property type="entry name" value="HypD_1"/>
</dbReference>
<evidence type="ECO:0000256" key="1">
    <source>
        <dbReference type="ARBA" id="ARBA00007888"/>
    </source>
</evidence>
<proteinExistence type="inferred from homology"/>
<dbReference type="GO" id="GO:0005506">
    <property type="term" value="F:iron ion binding"/>
    <property type="evidence" value="ECO:0007669"/>
    <property type="project" value="TreeGrafter"/>
</dbReference>
<accession>A0A7J3ZLN8</accession>
<evidence type="ECO:0000256" key="2">
    <source>
        <dbReference type="ARBA" id="ARBA00022723"/>
    </source>
</evidence>